<keyword evidence="3" id="KW-1185">Reference proteome</keyword>
<evidence type="ECO:0000313" key="3">
    <source>
        <dbReference type="Proteomes" id="UP000594263"/>
    </source>
</evidence>
<dbReference type="PANTHER" id="PTHR33645">
    <property type="entry name" value="AMINOPEPTIDASE (DUF3754)"/>
    <property type="match status" value="1"/>
</dbReference>
<organism evidence="2 3">
    <name type="scientific">Kalanchoe fedtschenkoi</name>
    <name type="common">Lavender scallops</name>
    <name type="synonym">South American air plant</name>
    <dbReference type="NCBI Taxonomy" id="63787"/>
    <lineage>
        <taxon>Eukaryota</taxon>
        <taxon>Viridiplantae</taxon>
        <taxon>Streptophyta</taxon>
        <taxon>Embryophyta</taxon>
        <taxon>Tracheophyta</taxon>
        <taxon>Spermatophyta</taxon>
        <taxon>Magnoliopsida</taxon>
        <taxon>eudicotyledons</taxon>
        <taxon>Gunneridae</taxon>
        <taxon>Pentapetalae</taxon>
        <taxon>Saxifragales</taxon>
        <taxon>Crassulaceae</taxon>
        <taxon>Kalanchoe</taxon>
    </lineage>
</organism>
<proteinExistence type="predicted"/>
<name>A0A7N0T2F6_KALFE</name>
<dbReference type="Proteomes" id="UP000594263">
    <property type="component" value="Unplaced"/>
</dbReference>
<evidence type="ECO:0000313" key="2">
    <source>
        <dbReference type="EnsemblPlants" id="Kaladp0019s0007.1.v1.1.CDS.1"/>
    </source>
</evidence>
<feature type="region of interest" description="Disordered" evidence="1">
    <location>
        <begin position="15"/>
        <end position="100"/>
    </location>
</feature>
<accession>A0A7N0T2F6</accession>
<protein>
    <submittedName>
        <fullName evidence="2">Uncharacterized protein</fullName>
    </submittedName>
</protein>
<reference evidence="2" key="1">
    <citation type="submission" date="2021-01" db="UniProtKB">
        <authorList>
            <consortium name="EnsemblPlants"/>
        </authorList>
    </citation>
    <scope>IDENTIFICATION</scope>
</reference>
<evidence type="ECO:0000256" key="1">
    <source>
        <dbReference type="SAM" id="MobiDB-lite"/>
    </source>
</evidence>
<dbReference type="EnsemblPlants" id="Kaladp0019s0007.1.v1.1">
    <property type="protein sequence ID" value="Kaladp0019s0007.1.v1.1.CDS.1"/>
    <property type="gene ID" value="Kaladp0019s0007.v1.1"/>
</dbReference>
<dbReference type="Gramene" id="Kaladp0019s0007.1.v1.1">
    <property type="protein sequence ID" value="Kaladp0019s0007.1.v1.1.CDS.1"/>
    <property type="gene ID" value="Kaladp0019s0007.v1.1"/>
</dbReference>
<feature type="compositionally biased region" description="Low complexity" evidence="1">
    <location>
        <begin position="15"/>
        <end position="32"/>
    </location>
</feature>
<sequence length="241" mass="26143">MLTSSSVRILAGFLSPSSSSTFTSSSPAFTSGRRLQTSSRKSKTPCRCSLRFQERPASEANSRLTNNRSEDEISSNRTPSLTPPATPQSQRAISDEEDEVSGVEVPRQKYIPIPKSQLLDAIVLVLLEGEGAGKVDDGGGVEEFLRLSSCLDSILHAEHKRILEEMRVDYALTHSGGPVGSGEGRESDGEVRMGLDYGLEELRKLLLGSSGKKLKPDSGVDSRCVEFDLCTLSNGWMHLLV</sequence>
<dbReference type="AlphaFoldDB" id="A0A7N0T2F6"/>
<dbReference type="PANTHER" id="PTHR33645:SF2">
    <property type="entry name" value="FAMILY PROTEIN, PUTATIVE (DUF3754)-RELATED"/>
    <property type="match status" value="1"/>
</dbReference>